<organism evidence="1 2">
    <name type="scientific">Desmospora profundinema</name>
    <dbReference type="NCBI Taxonomy" id="1571184"/>
    <lineage>
        <taxon>Bacteria</taxon>
        <taxon>Bacillati</taxon>
        <taxon>Bacillota</taxon>
        <taxon>Bacilli</taxon>
        <taxon>Bacillales</taxon>
        <taxon>Thermoactinomycetaceae</taxon>
        <taxon>Desmospora</taxon>
    </lineage>
</organism>
<protein>
    <submittedName>
        <fullName evidence="1">Uncharacterized protein</fullName>
    </submittedName>
</protein>
<evidence type="ECO:0000313" key="1">
    <source>
        <dbReference type="EMBL" id="MDR6224350.1"/>
    </source>
</evidence>
<dbReference type="EMBL" id="JAVDQG010000001">
    <property type="protein sequence ID" value="MDR6224350.1"/>
    <property type="molecule type" value="Genomic_DNA"/>
</dbReference>
<gene>
    <name evidence="1" type="ORF">JOE21_000338</name>
</gene>
<sequence length="69" mass="7902">MAKDPSKNRRELHRPSGMRLKDPLEIHVDGDYLFIRNSDTECIVCGGTESVQDWKGRRICATCIDLPEK</sequence>
<name>A0ABU1IKL3_9BACL</name>
<accession>A0ABU1IKL3</accession>
<evidence type="ECO:0000313" key="2">
    <source>
        <dbReference type="Proteomes" id="UP001185012"/>
    </source>
</evidence>
<reference evidence="1 2" key="1">
    <citation type="submission" date="2023-07" db="EMBL/GenBank/DDBJ databases">
        <title>Genomic Encyclopedia of Type Strains, Phase IV (KMG-IV): sequencing the most valuable type-strain genomes for metagenomic binning, comparative biology and taxonomic classification.</title>
        <authorList>
            <person name="Goeker M."/>
        </authorList>
    </citation>
    <scope>NUCLEOTIDE SEQUENCE [LARGE SCALE GENOMIC DNA]</scope>
    <source>
        <strain evidence="1 2">DSM 45903</strain>
    </source>
</reference>
<comment type="caution">
    <text evidence="1">The sequence shown here is derived from an EMBL/GenBank/DDBJ whole genome shotgun (WGS) entry which is preliminary data.</text>
</comment>
<dbReference type="Proteomes" id="UP001185012">
    <property type="component" value="Unassembled WGS sequence"/>
</dbReference>
<dbReference type="RefSeq" id="WP_309861577.1">
    <property type="nucleotide sequence ID" value="NZ_JAVDQG010000001.1"/>
</dbReference>
<keyword evidence="2" id="KW-1185">Reference proteome</keyword>
<proteinExistence type="predicted"/>